<name>W4KLC8_HETIT</name>
<evidence type="ECO:0000313" key="2">
    <source>
        <dbReference type="EMBL" id="ETW86509.1"/>
    </source>
</evidence>
<organism evidence="2 3">
    <name type="scientific">Heterobasidion irregulare (strain TC 32-1)</name>
    <dbReference type="NCBI Taxonomy" id="747525"/>
    <lineage>
        <taxon>Eukaryota</taxon>
        <taxon>Fungi</taxon>
        <taxon>Dikarya</taxon>
        <taxon>Basidiomycota</taxon>
        <taxon>Agaricomycotina</taxon>
        <taxon>Agaricomycetes</taxon>
        <taxon>Russulales</taxon>
        <taxon>Bondarzewiaceae</taxon>
        <taxon>Heterobasidion</taxon>
        <taxon>Heterobasidion annosum species complex</taxon>
    </lineage>
</organism>
<feature type="transmembrane region" description="Helical" evidence="1">
    <location>
        <begin position="29"/>
        <end position="51"/>
    </location>
</feature>
<dbReference type="KEGG" id="hir:HETIRDRAFT_41044"/>
<dbReference type="HOGENOM" id="CLU_3032599_0_0_1"/>
<keyword evidence="1" id="KW-0472">Membrane</keyword>
<proteinExistence type="predicted"/>
<dbReference type="EMBL" id="KI925454">
    <property type="protein sequence ID" value="ETW86509.1"/>
    <property type="molecule type" value="Genomic_DNA"/>
</dbReference>
<sequence>LASLYTHPDPILFHKSSSTVTSCIHQGDIALTVIHVKCIIAGIAMVLHTLLHTAM</sequence>
<reference evidence="2 3" key="1">
    <citation type="journal article" date="2012" name="New Phytol.">
        <title>Insight into trade-off between wood decay and parasitism from the genome of a fungal forest pathogen.</title>
        <authorList>
            <person name="Olson A."/>
            <person name="Aerts A."/>
            <person name="Asiegbu F."/>
            <person name="Belbahri L."/>
            <person name="Bouzid O."/>
            <person name="Broberg A."/>
            <person name="Canback B."/>
            <person name="Coutinho P.M."/>
            <person name="Cullen D."/>
            <person name="Dalman K."/>
            <person name="Deflorio G."/>
            <person name="van Diepen L.T."/>
            <person name="Dunand C."/>
            <person name="Duplessis S."/>
            <person name="Durling M."/>
            <person name="Gonthier P."/>
            <person name="Grimwood J."/>
            <person name="Fossdal C.G."/>
            <person name="Hansson D."/>
            <person name="Henrissat B."/>
            <person name="Hietala A."/>
            <person name="Himmelstrand K."/>
            <person name="Hoffmeister D."/>
            <person name="Hogberg N."/>
            <person name="James T.Y."/>
            <person name="Karlsson M."/>
            <person name="Kohler A."/>
            <person name="Kues U."/>
            <person name="Lee Y.H."/>
            <person name="Lin Y.C."/>
            <person name="Lind M."/>
            <person name="Lindquist E."/>
            <person name="Lombard V."/>
            <person name="Lucas S."/>
            <person name="Lunden K."/>
            <person name="Morin E."/>
            <person name="Murat C."/>
            <person name="Park J."/>
            <person name="Raffaello T."/>
            <person name="Rouze P."/>
            <person name="Salamov A."/>
            <person name="Schmutz J."/>
            <person name="Solheim H."/>
            <person name="Stahlberg J."/>
            <person name="Velez H."/>
            <person name="de Vries R.P."/>
            <person name="Wiebenga A."/>
            <person name="Woodward S."/>
            <person name="Yakovlev I."/>
            <person name="Garbelotto M."/>
            <person name="Martin F."/>
            <person name="Grigoriev I.V."/>
            <person name="Stenlid J."/>
        </authorList>
    </citation>
    <scope>NUCLEOTIDE SEQUENCE [LARGE SCALE GENOMIC DNA]</scope>
    <source>
        <strain evidence="2 3">TC 32-1</strain>
    </source>
</reference>
<feature type="non-terminal residue" evidence="2">
    <location>
        <position position="1"/>
    </location>
</feature>
<dbReference type="GeneID" id="20672865"/>
<dbReference type="AlphaFoldDB" id="W4KLC8"/>
<keyword evidence="1" id="KW-0812">Transmembrane</keyword>
<dbReference type="OrthoDB" id="2669721at2759"/>
<protein>
    <submittedName>
        <fullName evidence="2">Uncharacterized protein</fullName>
    </submittedName>
</protein>
<dbReference type="RefSeq" id="XP_009540322.1">
    <property type="nucleotide sequence ID" value="XM_009542027.1"/>
</dbReference>
<gene>
    <name evidence="2" type="ORF">HETIRDRAFT_41044</name>
</gene>
<evidence type="ECO:0000256" key="1">
    <source>
        <dbReference type="SAM" id="Phobius"/>
    </source>
</evidence>
<evidence type="ECO:0000313" key="3">
    <source>
        <dbReference type="Proteomes" id="UP000030671"/>
    </source>
</evidence>
<dbReference type="InParanoid" id="W4KLC8"/>
<dbReference type="Proteomes" id="UP000030671">
    <property type="component" value="Unassembled WGS sequence"/>
</dbReference>
<keyword evidence="1" id="KW-1133">Transmembrane helix</keyword>
<keyword evidence="3" id="KW-1185">Reference proteome</keyword>
<accession>W4KLC8</accession>